<keyword evidence="2" id="KW-1185">Reference proteome</keyword>
<accession>A0A853EX21</accession>
<sequence length="172" mass="18471">MATEQTYHQQVVDEISAQLEARLRTVDVSTLGSPIDLAHQMAAVIPRSSEHPWARQIGPFYDTAAVRVLFGSSKAAVSDRVKRGTLLGALTAGGPMVYPVFQFDGRDVHPGIKATLAEFKGSGIDAWSIASWFTVPAADLDGTTPAAWVRAGHDVGAARELARETVTRWSSP</sequence>
<dbReference type="EMBL" id="JACBYE010000057">
    <property type="protein sequence ID" value="NYS95145.1"/>
    <property type="molecule type" value="Genomic_DNA"/>
</dbReference>
<dbReference type="AlphaFoldDB" id="A0A853EX21"/>
<evidence type="ECO:0000313" key="2">
    <source>
        <dbReference type="Proteomes" id="UP000561011"/>
    </source>
</evidence>
<dbReference type="Proteomes" id="UP000561011">
    <property type="component" value="Unassembled WGS sequence"/>
</dbReference>
<comment type="caution">
    <text evidence="1">The sequence shown here is derived from an EMBL/GenBank/DDBJ whole genome shotgun (WGS) entry which is preliminary data.</text>
</comment>
<name>A0A853EX21_9MICO</name>
<evidence type="ECO:0000313" key="1">
    <source>
        <dbReference type="EMBL" id="NYS95145.1"/>
    </source>
</evidence>
<protein>
    <submittedName>
        <fullName evidence="1">Uncharacterized protein</fullName>
    </submittedName>
</protein>
<reference evidence="1 2" key="1">
    <citation type="submission" date="2020-07" db="EMBL/GenBank/DDBJ databases">
        <title>MOT database genomes.</title>
        <authorList>
            <person name="Joseph S."/>
            <person name="Aduse-Opoku J."/>
            <person name="Hashim A."/>
            <person name="Wade W."/>
            <person name="Curtis M."/>
        </authorList>
    </citation>
    <scope>NUCLEOTIDE SEQUENCE [LARGE SCALE GENOMIC DNA]</scope>
    <source>
        <strain evidence="1 2">DSM 100099</strain>
    </source>
</reference>
<proteinExistence type="predicted"/>
<organism evidence="1 2">
    <name type="scientific">Sanguibacter inulinus</name>
    <dbReference type="NCBI Taxonomy" id="60922"/>
    <lineage>
        <taxon>Bacteria</taxon>
        <taxon>Bacillati</taxon>
        <taxon>Actinomycetota</taxon>
        <taxon>Actinomycetes</taxon>
        <taxon>Micrococcales</taxon>
        <taxon>Sanguibacteraceae</taxon>
        <taxon>Sanguibacter</taxon>
    </lineage>
</organism>
<dbReference type="RefSeq" id="WP_056135252.1">
    <property type="nucleotide sequence ID" value="NZ_JACBYE010000057.1"/>
</dbReference>
<gene>
    <name evidence="1" type="ORF">HZZ10_16635</name>
</gene>